<accession>A0A8S4Q5D2</accession>
<dbReference type="Proteomes" id="UP000749559">
    <property type="component" value="Unassembled WGS sequence"/>
</dbReference>
<reference evidence="1" key="1">
    <citation type="submission" date="2022-03" db="EMBL/GenBank/DDBJ databases">
        <authorList>
            <person name="Martin C."/>
        </authorList>
    </citation>
    <scope>NUCLEOTIDE SEQUENCE</scope>
</reference>
<dbReference type="EMBL" id="CAIIXF020000012">
    <property type="protein sequence ID" value="CAH1801437.1"/>
    <property type="molecule type" value="Genomic_DNA"/>
</dbReference>
<organism evidence="1 2">
    <name type="scientific">Owenia fusiformis</name>
    <name type="common">Polychaete worm</name>
    <dbReference type="NCBI Taxonomy" id="6347"/>
    <lineage>
        <taxon>Eukaryota</taxon>
        <taxon>Metazoa</taxon>
        <taxon>Spiralia</taxon>
        <taxon>Lophotrochozoa</taxon>
        <taxon>Annelida</taxon>
        <taxon>Polychaeta</taxon>
        <taxon>Sedentaria</taxon>
        <taxon>Canalipalpata</taxon>
        <taxon>Sabellida</taxon>
        <taxon>Oweniida</taxon>
        <taxon>Oweniidae</taxon>
        <taxon>Owenia</taxon>
    </lineage>
</organism>
<protein>
    <submittedName>
        <fullName evidence="1">Uncharacterized protein</fullName>
    </submittedName>
</protein>
<comment type="caution">
    <text evidence="1">The sequence shown here is derived from an EMBL/GenBank/DDBJ whole genome shotgun (WGS) entry which is preliminary data.</text>
</comment>
<sequence length="422" mass="47519">PDNACPSGDYLLVRRNDQIDEGDGHVRPNCQQLVLGILTEHMLHTPEQCFNLACKVKANVVYYVPKVECAAYTCESDSNGLDWAYEWTYTGTASGRTYARPHSYAKSCHNSHFMNRAVANVRATCFQISITIVKSLSECMEKACLGKANTFNLIVNHGANEEMICETQHCGWNVTANDYIFNLRQNENGLSEVYGLSHTIKSCRNLLKTQPVEFPVLLPGRCGNPGYFNAQLLESPNHEIPNDFCESGSNTFIHINGDNNYLAYKCNSNHEGTHWKFYDNKCYGDGVFVKWWIVPHPGTPNCQSNMFTLRRMGASCQKSTCDPSGSKKVSTARDLRQCMLHACEKGYNVINYFSNATVVLCELRECNRFESGDYDFQYEATGGTHGYDVYALQPYSSICNGHATNFLYAKDIISYYANLDIK</sequence>
<keyword evidence="2" id="KW-1185">Reference proteome</keyword>
<evidence type="ECO:0000313" key="1">
    <source>
        <dbReference type="EMBL" id="CAH1801437.1"/>
    </source>
</evidence>
<dbReference type="AlphaFoldDB" id="A0A8S4Q5D2"/>
<gene>
    <name evidence="1" type="ORF">OFUS_LOCUS25227</name>
</gene>
<evidence type="ECO:0000313" key="2">
    <source>
        <dbReference type="Proteomes" id="UP000749559"/>
    </source>
</evidence>
<proteinExistence type="predicted"/>
<name>A0A8S4Q5D2_OWEFU</name>
<feature type="non-terminal residue" evidence="1">
    <location>
        <position position="1"/>
    </location>
</feature>